<dbReference type="PANTHER" id="PTHR30146:SF155">
    <property type="entry name" value="ALANINE RACEMASE"/>
    <property type="match status" value="1"/>
</dbReference>
<protein>
    <submittedName>
        <fullName evidence="6">LacI family transcriptional regulator</fullName>
    </submittedName>
</protein>
<dbReference type="CDD" id="cd06267">
    <property type="entry name" value="PBP1_LacI_sugar_binding-like"/>
    <property type="match status" value="1"/>
</dbReference>
<evidence type="ECO:0000313" key="7">
    <source>
        <dbReference type="Proteomes" id="UP000061839"/>
    </source>
</evidence>
<evidence type="ECO:0000256" key="1">
    <source>
        <dbReference type="ARBA" id="ARBA00023015"/>
    </source>
</evidence>
<dbReference type="InterPro" id="IPR000843">
    <property type="entry name" value="HTH_LacI"/>
</dbReference>
<dbReference type="OrthoDB" id="1938857at2"/>
<dbReference type="EMBL" id="CP011005">
    <property type="protein sequence ID" value="AJT41748.1"/>
    <property type="molecule type" value="Genomic_DNA"/>
</dbReference>
<evidence type="ECO:0000256" key="2">
    <source>
        <dbReference type="ARBA" id="ARBA00023125"/>
    </source>
</evidence>
<dbReference type="Pfam" id="PF13377">
    <property type="entry name" value="Peripla_BP_3"/>
    <property type="match status" value="1"/>
</dbReference>
<feature type="region of interest" description="Disordered" evidence="4">
    <location>
        <begin position="321"/>
        <end position="346"/>
    </location>
</feature>
<dbReference type="SMART" id="SM00354">
    <property type="entry name" value="HTH_LACI"/>
    <property type="match status" value="1"/>
</dbReference>
<dbReference type="GO" id="GO:0000976">
    <property type="term" value="F:transcription cis-regulatory region binding"/>
    <property type="evidence" value="ECO:0007669"/>
    <property type="project" value="TreeGrafter"/>
</dbReference>
<keyword evidence="3" id="KW-0804">Transcription</keyword>
<dbReference type="InterPro" id="IPR010982">
    <property type="entry name" value="Lambda_DNA-bd_dom_sf"/>
</dbReference>
<name>A0A0D4BZJ5_9MICC</name>
<gene>
    <name evidence="6" type="ORF">UM93_09885</name>
</gene>
<dbReference type="PANTHER" id="PTHR30146">
    <property type="entry name" value="LACI-RELATED TRANSCRIPTIONAL REPRESSOR"/>
    <property type="match status" value="1"/>
</dbReference>
<evidence type="ECO:0000259" key="5">
    <source>
        <dbReference type="PROSITE" id="PS50932"/>
    </source>
</evidence>
<dbReference type="KEGG" id="ari:UM93_09885"/>
<dbReference type="Proteomes" id="UP000061839">
    <property type="component" value="Chromosome"/>
</dbReference>
<organism evidence="6 7">
    <name type="scientific">Psychromicrobium lacuslunae</name>
    <dbReference type="NCBI Taxonomy" id="1618207"/>
    <lineage>
        <taxon>Bacteria</taxon>
        <taxon>Bacillati</taxon>
        <taxon>Actinomycetota</taxon>
        <taxon>Actinomycetes</taxon>
        <taxon>Micrococcales</taxon>
        <taxon>Micrococcaceae</taxon>
        <taxon>Psychromicrobium</taxon>
    </lineage>
</organism>
<dbReference type="RefSeq" id="WP_045075323.1">
    <property type="nucleotide sequence ID" value="NZ_CP011005.1"/>
</dbReference>
<keyword evidence="2" id="KW-0238">DNA-binding</keyword>
<accession>A0A0D4BZJ5</accession>
<sequence length="346" mass="37365">MQKKTRPNIGDIAARAGVSKGAVSFALNDRPGVSEQTRARILQVANELNWRPHSAARALSGSKADVVGLVLARPARTLGVEPFFSRLISGLQAGLSAQGMALQMRIVEDTAAEIEVYRQWWNEHRVDAVILVDLQEDDQRIAELEELGLPAVVIGGPAPHGSVSSVWADDSEAMISIVEYLAALGHRRIGHVSGMPNFVHTKRRVEALASSADRLGLESVESLYTDFSDSQGAATTRRLLAREVRPTAVIYDSDVMALAGLGVAMEMNIEVPRKLSIVAFDDSPLTQLTHPAMTALSRDTFRYGEQAAAVLIRLLSDPESQIDQRTQTPSLTVRASTAPPSEAVSS</sequence>
<dbReference type="PROSITE" id="PS00356">
    <property type="entry name" value="HTH_LACI_1"/>
    <property type="match status" value="1"/>
</dbReference>
<dbReference type="HOGENOM" id="CLU_037628_6_1_11"/>
<dbReference type="SUPFAM" id="SSF47413">
    <property type="entry name" value="lambda repressor-like DNA-binding domains"/>
    <property type="match status" value="1"/>
</dbReference>
<dbReference type="SUPFAM" id="SSF53822">
    <property type="entry name" value="Periplasmic binding protein-like I"/>
    <property type="match status" value="1"/>
</dbReference>
<dbReference type="Gene3D" id="1.10.260.40">
    <property type="entry name" value="lambda repressor-like DNA-binding domains"/>
    <property type="match status" value="1"/>
</dbReference>
<dbReference type="PATRIC" id="fig|1618207.4.peg.2006"/>
<dbReference type="STRING" id="1618207.UM93_09885"/>
<dbReference type="PROSITE" id="PS50932">
    <property type="entry name" value="HTH_LACI_2"/>
    <property type="match status" value="1"/>
</dbReference>
<proteinExistence type="predicted"/>
<feature type="domain" description="HTH lacI-type" evidence="5">
    <location>
        <begin position="7"/>
        <end position="61"/>
    </location>
</feature>
<dbReference type="InterPro" id="IPR046335">
    <property type="entry name" value="LacI/GalR-like_sensor"/>
</dbReference>
<dbReference type="CDD" id="cd01392">
    <property type="entry name" value="HTH_LacI"/>
    <property type="match status" value="1"/>
</dbReference>
<dbReference type="InterPro" id="IPR028082">
    <property type="entry name" value="Peripla_BP_I"/>
</dbReference>
<dbReference type="Pfam" id="PF00356">
    <property type="entry name" value="LacI"/>
    <property type="match status" value="1"/>
</dbReference>
<evidence type="ECO:0000313" key="6">
    <source>
        <dbReference type="EMBL" id="AJT41748.1"/>
    </source>
</evidence>
<reference evidence="6 7" key="1">
    <citation type="journal article" date="2015" name="Genome Announc.">
        <title>Complete Genome Sequencing of Protease-Producing Novel Arthrobacter sp. Strain IHBB 11108 Using PacBio Single-Molecule Real-Time Sequencing Technology.</title>
        <authorList>
            <person name="Kiran S."/>
            <person name="Swarnkar M.K."/>
            <person name="Pal M."/>
            <person name="Thakur R."/>
            <person name="Tewari R."/>
            <person name="Singh A.K."/>
            <person name="Gulati A."/>
        </authorList>
    </citation>
    <scope>NUCLEOTIDE SEQUENCE [LARGE SCALE GENOMIC DNA]</scope>
    <source>
        <strain evidence="6 7">IHBB 11108</strain>
    </source>
</reference>
<dbReference type="Gene3D" id="3.40.50.2300">
    <property type="match status" value="2"/>
</dbReference>
<keyword evidence="7" id="KW-1185">Reference proteome</keyword>
<dbReference type="AlphaFoldDB" id="A0A0D4BZJ5"/>
<dbReference type="GO" id="GO:0003700">
    <property type="term" value="F:DNA-binding transcription factor activity"/>
    <property type="evidence" value="ECO:0007669"/>
    <property type="project" value="TreeGrafter"/>
</dbReference>
<evidence type="ECO:0000256" key="4">
    <source>
        <dbReference type="SAM" id="MobiDB-lite"/>
    </source>
</evidence>
<evidence type="ECO:0000256" key="3">
    <source>
        <dbReference type="ARBA" id="ARBA00023163"/>
    </source>
</evidence>
<keyword evidence="1" id="KW-0805">Transcription regulation</keyword>